<dbReference type="VEuPathDB" id="FungiDB:HMPREF1541_06586"/>
<dbReference type="PANTHER" id="PTHR22935:SF97">
    <property type="entry name" value="BETA-LACTAMASE-RELATED DOMAIN-CONTAINING PROTEIN"/>
    <property type="match status" value="1"/>
</dbReference>
<dbReference type="Gene3D" id="3.40.710.10">
    <property type="entry name" value="DD-peptidase/beta-lactamase superfamily"/>
    <property type="match status" value="1"/>
</dbReference>
<dbReference type="InterPro" id="IPR058664">
    <property type="entry name" value="ARB_00930-like_C"/>
</dbReference>
<accession>W2RQF7</accession>
<dbReference type="eggNOG" id="ENOG502SJKK">
    <property type="taxonomic scope" value="Eukaryota"/>
</dbReference>
<keyword evidence="5" id="KW-1185">Reference proteome</keyword>
<sequence length="604" mass="64248">MHLLRNALPLLPFCITGTVADFLLGTYPAPLDLSSDDSVVSASWKNFTEKFDAYLKEGETEGAEVLSGVENITFSVGLFSLHDPAAGTLHYHYASPETVNAVNGTNDVDGDSIYRIASVTKLFTVLAGLLSMTDEQWNTPLAQVFPQLAEYSSENPGEDDPIDTIQWDKITVRALASHLASFPAGGIPGVDTLSQLALTGDPNALVTSLGFPPADLSELGPCWTSSDFFSCSVEDFLENAKSLPPNYLPWSNPSYSNPGFIMLGIAISTITGQPMDTLYNTNIFQPLDLSSSNSTAPTGEDEVGRSVVVGNATEWFAAGGISTPSGGLFSTINDLNKFGIGILNSTIYDADRTREWMKPTTFTASLSYAVGTPWEIIRYVSPVSGKVTDLYTKLGDSGTFGGDLILIPEYNAGISFLNGASDPIRSSAALAVLDQVAEAVLPALEAQAAAEATRNFVGTYASTDPALNYSVTVAFNESTVEGSVSGLTLTGWISNGTDSMPAFVDVLPRLQPSIPNQSDGAGKVAFKASTNPQTSTYAPLAEVGLGPFSGFYMTNGDWTLGDETGVYYAKRPYNRFVFDVDAEGMATAVTPAVTGMKLEKRQKE</sequence>
<evidence type="ECO:0000313" key="5">
    <source>
        <dbReference type="Proteomes" id="UP000030752"/>
    </source>
</evidence>
<dbReference type="PANTHER" id="PTHR22935">
    <property type="entry name" value="PENICILLIN-BINDING PROTEIN"/>
    <property type="match status" value="1"/>
</dbReference>
<dbReference type="SUPFAM" id="SSF56601">
    <property type="entry name" value="beta-lactamase/transpeptidase-like"/>
    <property type="match status" value="1"/>
</dbReference>
<dbReference type="InterPro" id="IPR001466">
    <property type="entry name" value="Beta-lactam-related"/>
</dbReference>
<keyword evidence="1" id="KW-0732">Signal</keyword>
<evidence type="ECO:0000259" key="2">
    <source>
        <dbReference type="Pfam" id="PF00144"/>
    </source>
</evidence>
<feature type="domain" description="Beta-lactamase-like ARB-00930-like C-terminal" evidence="3">
    <location>
        <begin position="448"/>
        <end position="601"/>
    </location>
</feature>
<protein>
    <submittedName>
        <fullName evidence="4">Uncharacterized protein</fullName>
    </submittedName>
</protein>
<dbReference type="GeneID" id="19973925"/>
<dbReference type="HOGENOM" id="CLU_019706_0_0_1"/>
<feature type="domain" description="Beta-lactamase-related" evidence="2">
    <location>
        <begin position="99"/>
        <end position="417"/>
    </location>
</feature>
<reference evidence="4 5" key="1">
    <citation type="submission" date="2013-03" db="EMBL/GenBank/DDBJ databases">
        <title>The Genome Sequence of Phialophora europaea CBS 101466.</title>
        <authorList>
            <consortium name="The Broad Institute Genomics Platform"/>
            <person name="Cuomo C."/>
            <person name="de Hoog S."/>
            <person name="Gorbushina A."/>
            <person name="Walker B."/>
            <person name="Young S.K."/>
            <person name="Zeng Q."/>
            <person name="Gargeya S."/>
            <person name="Fitzgerald M."/>
            <person name="Haas B."/>
            <person name="Abouelleil A."/>
            <person name="Allen A.W."/>
            <person name="Alvarado L."/>
            <person name="Arachchi H.M."/>
            <person name="Berlin A.M."/>
            <person name="Chapman S.B."/>
            <person name="Gainer-Dewar J."/>
            <person name="Goldberg J."/>
            <person name="Griggs A."/>
            <person name="Gujja S."/>
            <person name="Hansen M."/>
            <person name="Howarth C."/>
            <person name="Imamovic A."/>
            <person name="Ireland A."/>
            <person name="Larimer J."/>
            <person name="McCowan C."/>
            <person name="Murphy C."/>
            <person name="Pearson M."/>
            <person name="Poon T.W."/>
            <person name="Priest M."/>
            <person name="Roberts A."/>
            <person name="Saif S."/>
            <person name="Shea T."/>
            <person name="Sisk P."/>
            <person name="Sykes S."/>
            <person name="Wortman J."/>
            <person name="Nusbaum C."/>
            <person name="Birren B."/>
        </authorList>
    </citation>
    <scope>NUCLEOTIDE SEQUENCE [LARGE SCALE GENOMIC DNA]</scope>
    <source>
        <strain evidence="4 5">CBS 101466</strain>
    </source>
</reference>
<dbReference type="RefSeq" id="XP_008719139.1">
    <property type="nucleotide sequence ID" value="XM_008720917.1"/>
</dbReference>
<feature type="chain" id="PRO_5004823942" evidence="1">
    <location>
        <begin position="21"/>
        <end position="604"/>
    </location>
</feature>
<dbReference type="InterPro" id="IPR012338">
    <property type="entry name" value="Beta-lactam/transpept-like"/>
</dbReference>
<evidence type="ECO:0000313" key="4">
    <source>
        <dbReference type="EMBL" id="ETN38550.1"/>
    </source>
</evidence>
<dbReference type="AlphaFoldDB" id="W2RQF7"/>
<dbReference type="InterPro" id="IPR051478">
    <property type="entry name" value="Beta-lactamase-like_AB/R"/>
</dbReference>
<dbReference type="OrthoDB" id="10250282at2759"/>
<organism evidence="4 5">
    <name type="scientific">Cyphellophora europaea (strain CBS 101466)</name>
    <name type="common">Phialophora europaea</name>
    <dbReference type="NCBI Taxonomy" id="1220924"/>
    <lineage>
        <taxon>Eukaryota</taxon>
        <taxon>Fungi</taxon>
        <taxon>Dikarya</taxon>
        <taxon>Ascomycota</taxon>
        <taxon>Pezizomycotina</taxon>
        <taxon>Eurotiomycetes</taxon>
        <taxon>Chaetothyriomycetidae</taxon>
        <taxon>Chaetothyriales</taxon>
        <taxon>Cyphellophoraceae</taxon>
        <taxon>Cyphellophora</taxon>
    </lineage>
</organism>
<evidence type="ECO:0000259" key="3">
    <source>
        <dbReference type="Pfam" id="PF26335"/>
    </source>
</evidence>
<dbReference type="Pfam" id="PF00144">
    <property type="entry name" value="Beta-lactamase"/>
    <property type="match status" value="1"/>
</dbReference>
<gene>
    <name evidence="4" type="ORF">HMPREF1541_06586</name>
</gene>
<feature type="signal peptide" evidence="1">
    <location>
        <begin position="1"/>
        <end position="20"/>
    </location>
</feature>
<dbReference type="InParanoid" id="W2RQF7"/>
<dbReference type="Pfam" id="PF26335">
    <property type="entry name" value="ARB_00930_C"/>
    <property type="match status" value="1"/>
</dbReference>
<proteinExistence type="predicted"/>
<name>W2RQF7_CYPE1</name>
<dbReference type="Proteomes" id="UP000030752">
    <property type="component" value="Unassembled WGS sequence"/>
</dbReference>
<evidence type="ECO:0000256" key="1">
    <source>
        <dbReference type="SAM" id="SignalP"/>
    </source>
</evidence>
<dbReference type="EMBL" id="KB822722">
    <property type="protein sequence ID" value="ETN38550.1"/>
    <property type="molecule type" value="Genomic_DNA"/>
</dbReference>
<dbReference type="STRING" id="1220924.W2RQF7"/>